<keyword evidence="1" id="KW-0614">Plasmid</keyword>
<gene>
    <name evidence="1" type="ORF">NHGDPLPH_00004</name>
</gene>
<reference evidence="1" key="1">
    <citation type="submission" date="2020-07" db="EMBL/GenBank/DDBJ databases">
        <authorList>
            <person name="Herencias C."/>
        </authorList>
    </citation>
    <scope>NUCLEOTIDE SEQUENCE</scope>
    <source>
        <strain evidence="1">Kpn-1144</strain>
        <plasmid evidence="1">pKP-M1144</plasmid>
    </source>
</reference>
<evidence type="ECO:0000313" key="1">
    <source>
        <dbReference type="EMBL" id="QPL19256.1"/>
    </source>
</evidence>
<dbReference type="EMBL" id="MT720902">
    <property type="protein sequence ID" value="QPL19256.1"/>
    <property type="molecule type" value="Genomic_DNA"/>
</dbReference>
<geneLocation type="plasmid" evidence="1">
    <name>pKP-M1144</name>
</geneLocation>
<sequence>MYREFLKWWPDCGYTERTDLVTCLAQDCYHGSEVPQLTEPSKNHLPRWFFRFPRKRLRFERMNLKKIMAFDEQMSKLLRLIEKMPLIQVIYFPKLILYFNIRKRPFPTPRFSLFFNISNTWDHPI</sequence>
<name>A0A7T0MAB2_KLEPN</name>
<organism evidence="1">
    <name type="scientific">Klebsiella pneumoniae</name>
    <dbReference type="NCBI Taxonomy" id="573"/>
    <lineage>
        <taxon>Bacteria</taxon>
        <taxon>Pseudomonadati</taxon>
        <taxon>Pseudomonadota</taxon>
        <taxon>Gammaproteobacteria</taxon>
        <taxon>Enterobacterales</taxon>
        <taxon>Enterobacteriaceae</taxon>
        <taxon>Klebsiella/Raoultella group</taxon>
        <taxon>Klebsiella</taxon>
        <taxon>Klebsiella pneumoniae complex</taxon>
    </lineage>
</organism>
<protein>
    <submittedName>
        <fullName evidence="1">Uncharacterized protein</fullName>
    </submittedName>
</protein>
<proteinExistence type="predicted"/>
<dbReference type="AlphaFoldDB" id="A0A7T0MAB2"/>
<accession>A0A7T0MAB2</accession>